<keyword evidence="3 5" id="KW-0597">Phosphoprotein</keyword>
<gene>
    <name evidence="9" type="ORF">MAGMO_0605</name>
</gene>
<dbReference type="SMART" id="SM00387">
    <property type="entry name" value="HATPase_c"/>
    <property type="match status" value="1"/>
</dbReference>
<dbReference type="SUPFAM" id="SSF47384">
    <property type="entry name" value="Homodimeric domain of signal transducing histidine kinase"/>
    <property type="match status" value="1"/>
</dbReference>
<evidence type="ECO:0000256" key="1">
    <source>
        <dbReference type="ARBA" id="ARBA00000085"/>
    </source>
</evidence>
<organism evidence="9">
    <name type="scientific">Magnetococcus massalia (strain MO-1)</name>
    <dbReference type="NCBI Taxonomy" id="451514"/>
    <lineage>
        <taxon>Bacteria</taxon>
        <taxon>Pseudomonadati</taxon>
        <taxon>Pseudomonadota</taxon>
        <taxon>Magnetococcia</taxon>
        <taxon>Magnetococcales</taxon>
        <taxon>Magnetococcaceae</taxon>
        <taxon>Magnetococcus</taxon>
    </lineage>
</organism>
<dbReference type="Pfam" id="PF00072">
    <property type="entry name" value="Response_reg"/>
    <property type="match status" value="1"/>
</dbReference>
<evidence type="ECO:0000256" key="6">
    <source>
        <dbReference type="SAM" id="Coils"/>
    </source>
</evidence>
<dbReference type="InterPro" id="IPR036890">
    <property type="entry name" value="HATPase_C_sf"/>
</dbReference>
<keyword evidence="9" id="KW-0418">Kinase</keyword>
<dbReference type="PROSITE" id="PS50110">
    <property type="entry name" value="RESPONSE_REGULATORY"/>
    <property type="match status" value="1"/>
</dbReference>
<feature type="domain" description="Histidine kinase" evidence="7">
    <location>
        <begin position="88"/>
        <end position="305"/>
    </location>
</feature>
<accession>A0A1S7LFI1</accession>
<proteinExistence type="predicted"/>
<reference evidence="9" key="1">
    <citation type="submission" date="2015-04" db="EMBL/GenBank/DDBJ databases">
        <authorList>
            <person name="Syromyatnikov M.Y."/>
            <person name="Popov V.N."/>
        </authorList>
    </citation>
    <scope>NUCLEOTIDE SEQUENCE</scope>
    <source>
        <strain evidence="9">MO-1</strain>
    </source>
</reference>
<dbReference type="GO" id="GO:0000155">
    <property type="term" value="F:phosphorelay sensor kinase activity"/>
    <property type="evidence" value="ECO:0007669"/>
    <property type="project" value="InterPro"/>
</dbReference>
<evidence type="ECO:0000256" key="5">
    <source>
        <dbReference type="PROSITE-ProRule" id="PRU00169"/>
    </source>
</evidence>
<dbReference type="InterPro" id="IPR003594">
    <property type="entry name" value="HATPase_dom"/>
</dbReference>
<keyword evidence="4" id="KW-0902">Two-component regulatory system</keyword>
<dbReference type="AlphaFoldDB" id="A0A1S7LFI1"/>
<dbReference type="PROSITE" id="PS50109">
    <property type="entry name" value="HIS_KIN"/>
    <property type="match status" value="1"/>
</dbReference>
<dbReference type="FunFam" id="3.30.565.10:FF:000078">
    <property type="entry name" value="Two-component sensor histidine kinase"/>
    <property type="match status" value="1"/>
</dbReference>
<feature type="coiled-coil region" evidence="6">
    <location>
        <begin position="3"/>
        <end position="37"/>
    </location>
</feature>
<evidence type="ECO:0000313" key="9">
    <source>
        <dbReference type="EMBL" id="CRH04809.1"/>
    </source>
</evidence>
<dbReference type="InterPro" id="IPR036097">
    <property type="entry name" value="HisK_dim/P_sf"/>
</dbReference>
<keyword evidence="6" id="KW-0175">Coiled coil</keyword>
<name>A0A1S7LFI1_MAGMO</name>
<sequence length="461" mass="51614">MANADHADAHSAAEQRIAELEEQLRRERKISGALKKRIQFMLDNSQDAYSMLLLTRDISQRVDEHKQMQEALKRSELANQAKSLFLANMSHEIRTPLNTILGMSELLLESSLSREQVSRVEVLANASDGLMALINDILDLSKIEAEQLSLEKAPLILSDLVHGVQSIFKLQAENKGLKLTVEVDPDLPCHVMGDLQRLRQILLNLTGNAVKFTQQGEVKISFERVDSDQTLFMVQDTGIGIPLEQQQSIFSPFQQADSSITRRFGGTGLGLYISAQLVKAMGGCLCVESTPQVGSRFYFSLAMPQAREQTEHPPVRGPRPQARPAGADQTAQALRILLVDDSLDNRNLIQAYLKCSPHELVMSEHGADAVEKVKGERFNLIFMDLQMPIMDGITATQEIRQWERDRGFTPTPIIALTAHAMKEHEERSLQAGCNFHLTKPIKKQRLLDIIQQHARTPLETC</sequence>
<dbReference type="PANTHER" id="PTHR45339">
    <property type="entry name" value="HYBRID SIGNAL TRANSDUCTION HISTIDINE KINASE J"/>
    <property type="match status" value="1"/>
</dbReference>
<dbReference type="CDD" id="cd16922">
    <property type="entry name" value="HATPase_EvgS-ArcB-TorS-like"/>
    <property type="match status" value="1"/>
</dbReference>
<dbReference type="SUPFAM" id="SSF52172">
    <property type="entry name" value="CheY-like"/>
    <property type="match status" value="1"/>
</dbReference>
<dbReference type="PANTHER" id="PTHR45339:SF1">
    <property type="entry name" value="HYBRID SIGNAL TRANSDUCTION HISTIDINE KINASE J"/>
    <property type="match status" value="1"/>
</dbReference>
<feature type="modified residue" description="4-aspartylphosphate" evidence="5">
    <location>
        <position position="384"/>
    </location>
</feature>
<dbReference type="EC" id="2.7.13.3" evidence="2"/>
<dbReference type="CDD" id="cd00082">
    <property type="entry name" value="HisKA"/>
    <property type="match status" value="1"/>
</dbReference>
<dbReference type="Pfam" id="PF02518">
    <property type="entry name" value="HATPase_c"/>
    <property type="match status" value="1"/>
</dbReference>
<dbReference type="Gene3D" id="3.40.50.2300">
    <property type="match status" value="1"/>
</dbReference>
<dbReference type="SMART" id="SM00448">
    <property type="entry name" value="REC"/>
    <property type="match status" value="1"/>
</dbReference>
<evidence type="ECO:0000256" key="4">
    <source>
        <dbReference type="ARBA" id="ARBA00023012"/>
    </source>
</evidence>
<evidence type="ECO:0000256" key="2">
    <source>
        <dbReference type="ARBA" id="ARBA00012438"/>
    </source>
</evidence>
<dbReference type="InterPro" id="IPR004358">
    <property type="entry name" value="Sig_transdc_His_kin-like_C"/>
</dbReference>
<keyword evidence="9" id="KW-0808">Transferase</keyword>
<dbReference type="InterPro" id="IPR011006">
    <property type="entry name" value="CheY-like_superfamily"/>
</dbReference>
<dbReference type="PRINTS" id="PR00344">
    <property type="entry name" value="BCTRLSENSOR"/>
</dbReference>
<dbReference type="Gene3D" id="3.30.565.10">
    <property type="entry name" value="Histidine kinase-like ATPase, C-terminal domain"/>
    <property type="match status" value="1"/>
</dbReference>
<dbReference type="CDD" id="cd17546">
    <property type="entry name" value="REC_hyHK_CKI1_RcsC-like"/>
    <property type="match status" value="1"/>
</dbReference>
<feature type="domain" description="Response regulatory" evidence="8">
    <location>
        <begin position="335"/>
        <end position="454"/>
    </location>
</feature>
<dbReference type="SMART" id="SM00388">
    <property type="entry name" value="HisKA"/>
    <property type="match status" value="1"/>
</dbReference>
<evidence type="ECO:0000259" key="7">
    <source>
        <dbReference type="PROSITE" id="PS50109"/>
    </source>
</evidence>
<dbReference type="SUPFAM" id="SSF55874">
    <property type="entry name" value="ATPase domain of HSP90 chaperone/DNA topoisomerase II/histidine kinase"/>
    <property type="match status" value="1"/>
</dbReference>
<evidence type="ECO:0000259" key="8">
    <source>
        <dbReference type="PROSITE" id="PS50110"/>
    </source>
</evidence>
<comment type="catalytic activity">
    <reaction evidence="1">
        <text>ATP + protein L-histidine = ADP + protein N-phospho-L-histidine.</text>
        <dbReference type="EC" id="2.7.13.3"/>
    </reaction>
</comment>
<dbReference type="Pfam" id="PF00512">
    <property type="entry name" value="HisKA"/>
    <property type="match status" value="1"/>
</dbReference>
<dbReference type="EMBL" id="LO017727">
    <property type="protein sequence ID" value="CRH04809.1"/>
    <property type="molecule type" value="Genomic_DNA"/>
</dbReference>
<evidence type="ECO:0000256" key="3">
    <source>
        <dbReference type="ARBA" id="ARBA00022553"/>
    </source>
</evidence>
<dbReference type="Gene3D" id="1.10.287.130">
    <property type="match status" value="1"/>
</dbReference>
<dbReference type="InterPro" id="IPR005467">
    <property type="entry name" value="His_kinase_dom"/>
</dbReference>
<dbReference type="InterPro" id="IPR001789">
    <property type="entry name" value="Sig_transdc_resp-reg_receiver"/>
</dbReference>
<dbReference type="InterPro" id="IPR003661">
    <property type="entry name" value="HisK_dim/P_dom"/>
</dbReference>
<protein>
    <recommendedName>
        <fullName evidence="2">histidine kinase</fullName>
        <ecNumber evidence="2">2.7.13.3</ecNumber>
    </recommendedName>
</protein>